<reference evidence="2" key="1">
    <citation type="submission" date="2015-02" db="EMBL/GenBank/DDBJ databases">
        <title>Characterization of two novel Thaumarchaeota isolated from the Northern Adriatic Sea.</title>
        <authorList>
            <person name="Bayer B."/>
            <person name="Vojvoda J."/>
            <person name="Offre P."/>
            <person name="Srivastava A."/>
            <person name="Elisabeth N."/>
            <person name="Garcia J.A.L."/>
            <person name="Schleper C."/>
            <person name="Herndl G.J."/>
        </authorList>
    </citation>
    <scope>NUCLEOTIDE SEQUENCE [LARGE SCALE GENOMIC DNA]</scope>
    <source>
        <strain evidence="2">D3C</strain>
    </source>
</reference>
<dbReference type="Proteomes" id="UP000032027">
    <property type="component" value="Chromosome"/>
</dbReference>
<organism evidence="1 2">
    <name type="scientific">Nitrosopumilus piranensis</name>
    <dbReference type="NCBI Taxonomy" id="1582439"/>
    <lineage>
        <taxon>Archaea</taxon>
        <taxon>Nitrososphaerota</taxon>
        <taxon>Nitrososphaeria</taxon>
        <taxon>Nitrosopumilales</taxon>
        <taxon>Nitrosopumilaceae</taxon>
        <taxon>Nitrosopumilus</taxon>
    </lineage>
</organism>
<reference evidence="1 2" key="3">
    <citation type="journal article" date="2019" name="Int. J. Syst. Evol. Microbiol.">
        <title>Nitrosopumilus adriaticus sp. nov. and Nitrosopumilus piranensis sp. nov., two ammonia-oxidizing archaea from the Adriatic Sea and members of the class Nitrososphaeria.</title>
        <authorList>
            <person name="Bayer B."/>
            <person name="Vojvoda J."/>
            <person name="Reinthaler T."/>
            <person name="Reyes C."/>
            <person name="Pinto M."/>
            <person name="Herndl G.J."/>
        </authorList>
    </citation>
    <scope>NUCLEOTIDE SEQUENCE [LARGE SCALE GENOMIC DNA]</scope>
    <source>
        <strain evidence="1 2">D3C</strain>
    </source>
</reference>
<dbReference type="RefSeq" id="WP_148703873.1">
    <property type="nucleotide sequence ID" value="NZ_CP010868.1"/>
</dbReference>
<dbReference type="OrthoDB" id="8973at2157"/>
<dbReference type="HOGENOM" id="CLU_159744_0_0_2"/>
<dbReference type="KEGG" id="nid:NPIRD3C_1953"/>
<accession>A0A0C5BTT0</accession>
<dbReference type="EMBL" id="CP010868">
    <property type="protein sequence ID" value="AJM93163.1"/>
    <property type="molecule type" value="Genomic_DNA"/>
</dbReference>
<evidence type="ECO:0000313" key="2">
    <source>
        <dbReference type="Proteomes" id="UP000032027"/>
    </source>
</evidence>
<name>A0A0C5BTT0_9ARCH</name>
<dbReference type="STRING" id="1582439.NPIRD3C_1953"/>
<sequence length="95" mass="10415">MLPDKCSVTEEGKQCANPPEFIVSIVDRKDEYMVGVTCGKHKQIVSGKIGILQKEGKIHDGTINFAPVKAVGTDCIHGDEEDFVQIDMKNPKSLN</sequence>
<dbReference type="PATRIC" id="fig|1582439.9.peg.2017"/>
<reference evidence="1 2" key="2">
    <citation type="journal article" date="2016" name="ISME J.">
        <title>Physiological and genomic characterization of two novel marine thaumarchaeal strains indicates niche differentiation.</title>
        <authorList>
            <person name="Bayer B."/>
            <person name="Vojvoda J."/>
            <person name="Offre P."/>
            <person name="Alves R.J."/>
            <person name="Elisabeth N.H."/>
            <person name="Garcia J.A."/>
            <person name="Volland J.M."/>
            <person name="Srivastava A."/>
            <person name="Schleper C."/>
            <person name="Herndl G.J."/>
        </authorList>
    </citation>
    <scope>NUCLEOTIDE SEQUENCE [LARGE SCALE GENOMIC DNA]</scope>
    <source>
        <strain evidence="1 2">D3C</strain>
    </source>
</reference>
<protein>
    <submittedName>
        <fullName evidence="1">Uncharacterized protein</fullName>
    </submittedName>
</protein>
<keyword evidence="2" id="KW-1185">Reference proteome</keyword>
<dbReference type="AlphaFoldDB" id="A0A0C5BTT0"/>
<proteinExistence type="predicted"/>
<gene>
    <name evidence="1" type="ORF">NPIRD3C_1953</name>
</gene>
<dbReference type="GeneID" id="41601031"/>
<evidence type="ECO:0000313" key="1">
    <source>
        <dbReference type="EMBL" id="AJM93163.1"/>
    </source>
</evidence>